<evidence type="ECO:0000256" key="1">
    <source>
        <dbReference type="ARBA" id="ARBA00038069"/>
    </source>
</evidence>
<protein>
    <recommendedName>
        <fullName evidence="5">Inhibitor I9 domain-containing protein</fullName>
    </recommendedName>
</protein>
<comment type="similarity">
    <text evidence="1">Belongs to the protease inhibitor I9 family.</text>
</comment>
<evidence type="ECO:0000313" key="3">
    <source>
        <dbReference type="EMBL" id="RPA84736.1"/>
    </source>
</evidence>
<dbReference type="InterPro" id="IPR052471">
    <property type="entry name" value="PBI_I9"/>
</dbReference>
<proteinExistence type="inferred from homology"/>
<reference evidence="3 4" key="1">
    <citation type="journal article" date="2018" name="Nat. Ecol. Evol.">
        <title>Pezizomycetes genomes reveal the molecular basis of ectomycorrhizal truffle lifestyle.</title>
        <authorList>
            <person name="Murat C."/>
            <person name="Payen T."/>
            <person name="Noel B."/>
            <person name="Kuo A."/>
            <person name="Morin E."/>
            <person name="Chen J."/>
            <person name="Kohler A."/>
            <person name="Krizsan K."/>
            <person name="Balestrini R."/>
            <person name="Da Silva C."/>
            <person name="Montanini B."/>
            <person name="Hainaut M."/>
            <person name="Levati E."/>
            <person name="Barry K.W."/>
            <person name="Belfiori B."/>
            <person name="Cichocki N."/>
            <person name="Clum A."/>
            <person name="Dockter R.B."/>
            <person name="Fauchery L."/>
            <person name="Guy J."/>
            <person name="Iotti M."/>
            <person name="Le Tacon F."/>
            <person name="Lindquist E.A."/>
            <person name="Lipzen A."/>
            <person name="Malagnac F."/>
            <person name="Mello A."/>
            <person name="Molinier V."/>
            <person name="Miyauchi S."/>
            <person name="Poulain J."/>
            <person name="Riccioni C."/>
            <person name="Rubini A."/>
            <person name="Sitrit Y."/>
            <person name="Splivallo R."/>
            <person name="Traeger S."/>
            <person name="Wang M."/>
            <person name="Zifcakova L."/>
            <person name="Wipf D."/>
            <person name="Zambonelli A."/>
            <person name="Paolocci F."/>
            <person name="Nowrousian M."/>
            <person name="Ottonello S."/>
            <person name="Baldrian P."/>
            <person name="Spatafora J.W."/>
            <person name="Henrissat B."/>
            <person name="Nagy L.G."/>
            <person name="Aury J.M."/>
            <person name="Wincker P."/>
            <person name="Grigoriev I.V."/>
            <person name="Bonfante P."/>
            <person name="Martin F.M."/>
        </authorList>
    </citation>
    <scope>NUCLEOTIDE SEQUENCE [LARGE SCALE GENOMIC DNA]</scope>
    <source>
        <strain evidence="3 4">RN42</strain>
    </source>
</reference>
<dbReference type="PANTHER" id="PTHR28288">
    <property type="entry name" value="PROTEASE B INHIBITOR 2"/>
    <property type="match status" value="1"/>
</dbReference>
<dbReference type="GO" id="GO:0004866">
    <property type="term" value="F:endopeptidase inhibitor activity"/>
    <property type="evidence" value="ECO:0007669"/>
    <property type="project" value="UniProtKB-ARBA"/>
</dbReference>
<accession>A0A3N4IGI9</accession>
<evidence type="ECO:0000313" key="4">
    <source>
        <dbReference type="Proteomes" id="UP000275078"/>
    </source>
</evidence>
<dbReference type="SUPFAM" id="SSF54897">
    <property type="entry name" value="Protease propeptides/inhibitors"/>
    <property type="match status" value="1"/>
</dbReference>
<feature type="signal peptide" evidence="2">
    <location>
        <begin position="1"/>
        <end position="21"/>
    </location>
</feature>
<keyword evidence="4" id="KW-1185">Reference proteome</keyword>
<evidence type="ECO:0008006" key="5">
    <source>
        <dbReference type="Google" id="ProtNLM"/>
    </source>
</evidence>
<evidence type="ECO:0000256" key="2">
    <source>
        <dbReference type="SAM" id="SignalP"/>
    </source>
</evidence>
<organism evidence="3 4">
    <name type="scientific">Ascobolus immersus RN42</name>
    <dbReference type="NCBI Taxonomy" id="1160509"/>
    <lineage>
        <taxon>Eukaryota</taxon>
        <taxon>Fungi</taxon>
        <taxon>Dikarya</taxon>
        <taxon>Ascomycota</taxon>
        <taxon>Pezizomycotina</taxon>
        <taxon>Pezizomycetes</taxon>
        <taxon>Pezizales</taxon>
        <taxon>Ascobolaceae</taxon>
        <taxon>Ascobolus</taxon>
    </lineage>
</organism>
<keyword evidence="2" id="KW-0732">Signal</keyword>
<dbReference type="GO" id="GO:0042144">
    <property type="term" value="P:vacuole fusion, non-autophagic"/>
    <property type="evidence" value="ECO:0007669"/>
    <property type="project" value="TreeGrafter"/>
</dbReference>
<dbReference type="OrthoDB" id="3888684at2759"/>
<dbReference type="PANTHER" id="PTHR28288:SF1">
    <property type="entry name" value="INHIBITOR I9 DOMAIN-CONTAINING PROTEIN"/>
    <property type="match status" value="1"/>
</dbReference>
<dbReference type="AlphaFoldDB" id="A0A3N4IGI9"/>
<sequence length="102" mass="10965">MKFNLSAITALVLLAAPFASAVVPPKKHYVVSFNNDTPQSVIDKAIKDVEATGGIITHKYNLIKGFAVYAPEKTMSTVSTLDSKYGPTVEEDQEVHALENGA</sequence>
<dbReference type="InterPro" id="IPR037045">
    <property type="entry name" value="S8pro/Inhibitor_I9_sf"/>
</dbReference>
<dbReference type="FunFam" id="3.30.70.80:FF:000005">
    <property type="entry name" value="Proteinase inhibitor I2B"/>
    <property type="match status" value="1"/>
</dbReference>
<gene>
    <name evidence="3" type="ORF">BJ508DRAFT_412488</name>
</gene>
<feature type="chain" id="PRO_5018292913" description="Inhibitor I9 domain-containing protein" evidence="2">
    <location>
        <begin position="22"/>
        <end position="102"/>
    </location>
</feature>
<name>A0A3N4IGI9_ASCIM</name>
<dbReference type="Proteomes" id="UP000275078">
    <property type="component" value="Unassembled WGS sequence"/>
</dbReference>
<dbReference type="EMBL" id="ML119657">
    <property type="protein sequence ID" value="RPA84736.1"/>
    <property type="molecule type" value="Genomic_DNA"/>
</dbReference>
<dbReference type="Gene3D" id="3.30.70.80">
    <property type="entry name" value="Peptidase S8 propeptide/proteinase inhibitor I9"/>
    <property type="match status" value="1"/>
</dbReference>